<feature type="domain" description="PX" evidence="18">
    <location>
        <begin position="85"/>
        <end position="198"/>
    </location>
</feature>
<dbReference type="InterPro" id="IPR036871">
    <property type="entry name" value="PX_dom_sf"/>
</dbReference>
<dbReference type="Proteomes" id="UP000504632">
    <property type="component" value="Chromosome 5"/>
</dbReference>
<dbReference type="GeneID" id="115812262"/>
<reference evidence="20" key="1">
    <citation type="submission" date="2025-08" db="UniProtKB">
        <authorList>
            <consortium name="RefSeq"/>
        </authorList>
    </citation>
    <scope>IDENTIFICATION</scope>
</reference>
<evidence type="ECO:0000256" key="15">
    <source>
        <dbReference type="ARBA" id="ARBA00071931"/>
    </source>
</evidence>
<evidence type="ECO:0000256" key="8">
    <source>
        <dbReference type="ARBA" id="ARBA00022753"/>
    </source>
</evidence>
<feature type="coiled-coil region" evidence="16">
    <location>
        <begin position="203"/>
        <end position="237"/>
    </location>
</feature>
<dbReference type="AlphaFoldDB" id="A0A6J2VFM0"/>
<dbReference type="Pfam" id="PF00787">
    <property type="entry name" value="PX"/>
    <property type="match status" value="1"/>
</dbReference>
<evidence type="ECO:0000259" key="18">
    <source>
        <dbReference type="PROSITE" id="PS50195"/>
    </source>
</evidence>
<evidence type="ECO:0000256" key="11">
    <source>
        <dbReference type="ARBA" id="ARBA00023121"/>
    </source>
</evidence>
<keyword evidence="9" id="KW-0653">Protein transport</keyword>
<evidence type="ECO:0000256" key="13">
    <source>
        <dbReference type="ARBA" id="ARBA00023228"/>
    </source>
</evidence>
<dbReference type="GO" id="GO:0035091">
    <property type="term" value="F:phosphatidylinositol binding"/>
    <property type="evidence" value="ECO:0007669"/>
    <property type="project" value="InterPro"/>
</dbReference>
<keyword evidence="19" id="KW-1185">Reference proteome</keyword>
<evidence type="ECO:0000256" key="5">
    <source>
        <dbReference type="ARBA" id="ARBA00022448"/>
    </source>
</evidence>
<evidence type="ECO:0000256" key="10">
    <source>
        <dbReference type="ARBA" id="ARBA00023054"/>
    </source>
</evidence>
<keyword evidence="10 16" id="KW-0175">Coiled coil</keyword>
<dbReference type="FunFam" id="3.30.1520.10:FF:000011">
    <property type="entry name" value="Putative sorting nexin-16"/>
    <property type="match status" value="1"/>
</dbReference>
<dbReference type="PANTHER" id="PTHR22999">
    <property type="entry name" value="PX SERINE/THREONINE KINASE PXK"/>
    <property type="match status" value="1"/>
</dbReference>
<feature type="region of interest" description="Disordered" evidence="17">
    <location>
        <begin position="16"/>
        <end position="38"/>
    </location>
</feature>
<evidence type="ECO:0000313" key="19">
    <source>
        <dbReference type="Proteomes" id="UP000504632"/>
    </source>
</evidence>
<dbReference type="SMART" id="SM00312">
    <property type="entry name" value="PX"/>
    <property type="match status" value="1"/>
</dbReference>
<keyword evidence="12" id="KW-0472">Membrane</keyword>
<dbReference type="GO" id="GO:0031901">
    <property type="term" value="C:early endosome membrane"/>
    <property type="evidence" value="ECO:0007669"/>
    <property type="project" value="UniProtKB-SubCell"/>
</dbReference>
<keyword evidence="11" id="KW-0446">Lipid-binding</keyword>
<dbReference type="GO" id="GO:0008333">
    <property type="term" value="P:endosome to lysosome transport"/>
    <property type="evidence" value="ECO:0007669"/>
    <property type="project" value="TreeGrafter"/>
</dbReference>
<dbReference type="GO" id="GO:0006622">
    <property type="term" value="P:protein targeting to lysosome"/>
    <property type="evidence" value="ECO:0007669"/>
    <property type="project" value="TreeGrafter"/>
</dbReference>
<keyword evidence="7" id="KW-0597">Phosphoprotein</keyword>
<keyword evidence="5" id="KW-0813">Transport</keyword>
<evidence type="ECO:0000256" key="14">
    <source>
        <dbReference type="ARBA" id="ARBA00063452"/>
    </source>
</evidence>
<evidence type="ECO:0000256" key="6">
    <source>
        <dbReference type="ARBA" id="ARBA00022490"/>
    </source>
</evidence>
<evidence type="ECO:0000256" key="4">
    <source>
        <dbReference type="ARBA" id="ARBA00004496"/>
    </source>
</evidence>
<keyword evidence="13" id="KW-0458">Lysosome</keyword>
<evidence type="ECO:0000256" key="17">
    <source>
        <dbReference type="SAM" id="MobiDB-lite"/>
    </source>
</evidence>
<keyword evidence="6" id="KW-0963">Cytoplasm</keyword>
<dbReference type="InterPro" id="IPR001683">
    <property type="entry name" value="PX_dom"/>
</dbReference>
<evidence type="ECO:0000313" key="20">
    <source>
        <dbReference type="RefSeq" id="XP_030630608.1"/>
    </source>
</evidence>
<gene>
    <name evidence="20" type="primary">LOC115812262</name>
</gene>
<feature type="compositionally biased region" description="Low complexity" evidence="17">
    <location>
        <begin position="24"/>
        <end position="38"/>
    </location>
</feature>
<evidence type="ECO:0000256" key="16">
    <source>
        <dbReference type="SAM" id="Coils"/>
    </source>
</evidence>
<dbReference type="InterPro" id="IPR051837">
    <property type="entry name" value="SortingNexin/PXDomain-PKLike"/>
</dbReference>
<dbReference type="InParanoid" id="A0A6J2VFM0"/>
<accession>A0A6J2VFM0</accession>
<dbReference type="Gene3D" id="3.30.1520.10">
    <property type="entry name" value="Phox-like domain"/>
    <property type="match status" value="1"/>
</dbReference>
<comment type="subcellular location">
    <subcellularLocation>
        <location evidence="4">Cytoplasm</location>
    </subcellularLocation>
    <subcellularLocation>
        <location evidence="1">Early endosome membrane</location>
    </subcellularLocation>
    <subcellularLocation>
        <location evidence="3">Late endosome membrane</location>
        <topology evidence="3">Peripheral membrane protein</topology>
        <orientation evidence="3">Cytoplasmic side</orientation>
    </subcellularLocation>
    <subcellularLocation>
        <location evidence="2">Lysosome</location>
    </subcellularLocation>
</comment>
<evidence type="ECO:0000256" key="2">
    <source>
        <dbReference type="ARBA" id="ARBA00004371"/>
    </source>
</evidence>
<evidence type="ECO:0000256" key="9">
    <source>
        <dbReference type="ARBA" id="ARBA00022927"/>
    </source>
</evidence>
<evidence type="ECO:0000256" key="3">
    <source>
        <dbReference type="ARBA" id="ARBA00004492"/>
    </source>
</evidence>
<name>A0A6J2VFM0_CHACN</name>
<dbReference type="GO" id="GO:0005764">
    <property type="term" value="C:lysosome"/>
    <property type="evidence" value="ECO:0007669"/>
    <property type="project" value="UniProtKB-SubCell"/>
</dbReference>
<proteinExistence type="predicted"/>
<dbReference type="OrthoDB" id="76516at2759"/>
<evidence type="ECO:0000256" key="12">
    <source>
        <dbReference type="ARBA" id="ARBA00023136"/>
    </source>
</evidence>
<organism evidence="19 20">
    <name type="scientific">Chanos chanos</name>
    <name type="common">Milkfish</name>
    <name type="synonym">Mugil chanos</name>
    <dbReference type="NCBI Taxonomy" id="29144"/>
    <lineage>
        <taxon>Eukaryota</taxon>
        <taxon>Metazoa</taxon>
        <taxon>Chordata</taxon>
        <taxon>Craniata</taxon>
        <taxon>Vertebrata</taxon>
        <taxon>Euteleostomi</taxon>
        <taxon>Actinopterygii</taxon>
        <taxon>Neopterygii</taxon>
        <taxon>Teleostei</taxon>
        <taxon>Ostariophysi</taxon>
        <taxon>Gonorynchiformes</taxon>
        <taxon>Chanidae</taxon>
        <taxon>Chanos</taxon>
    </lineage>
</organism>
<dbReference type="PANTHER" id="PTHR22999:SF23">
    <property type="entry name" value="SORTING NEXIN-16"/>
    <property type="match status" value="1"/>
</dbReference>
<dbReference type="PROSITE" id="PS50195">
    <property type="entry name" value="PX"/>
    <property type="match status" value="1"/>
</dbReference>
<dbReference type="GO" id="GO:0031902">
    <property type="term" value="C:late endosome membrane"/>
    <property type="evidence" value="ECO:0007669"/>
    <property type="project" value="UniProtKB-SubCell"/>
</dbReference>
<comment type="subunit">
    <text evidence="14">Homooligomer. Interacts with EGFR.</text>
</comment>
<evidence type="ECO:0000256" key="7">
    <source>
        <dbReference type="ARBA" id="ARBA00022553"/>
    </source>
</evidence>
<evidence type="ECO:0000256" key="1">
    <source>
        <dbReference type="ARBA" id="ARBA00004146"/>
    </source>
</evidence>
<dbReference type="GO" id="GO:0045022">
    <property type="term" value="P:early endosome to late endosome transport"/>
    <property type="evidence" value="ECO:0007669"/>
    <property type="project" value="TreeGrafter"/>
</dbReference>
<dbReference type="RefSeq" id="XP_030630608.1">
    <property type="nucleotide sequence ID" value="XM_030774748.1"/>
</dbReference>
<protein>
    <recommendedName>
        <fullName evidence="15">Sorting nexin-16</fullName>
    </recommendedName>
</protein>
<dbReference type="SUPFAM" id="SSF64268">
    <property type="entry name" value="PX domain"/>
    <property type="match status" value="1"/>
</dbReference>
<sequence length="290" mass="33963">MACPFVPVSVPMQRTLSDHKKTQSEWTSSLDSLSESPDSTFRNSWVRRGPARTYYHQDPELPMRMNGEEYDNCLASDALSHDSEERPPVLTLLGYEIMEERAKFTAYKILVRRVPNESWVIFRRYTDFSRLHDKLKEVFPRFRLSLPPKRWFRDNYDVEFLEERQFGLQAFLHSLMAHTDITDSEAVRRFLCLDDPPGPFDSLEESRAFCETLEETNHRLQRELGDKQREIVSLRKVLEDRELQIGILQKTLKCEIQLPKRSYAACWCGPATHSHPSNHISVSKVVEDKV</sequence>
<keyword evidence="8" id="KW-0967">Endosome</keyword>